<dbReference type="EMBL" id="LMTR01000094">
    <property type="protein sequence ID" value="KWT64140.1"/>
    <property type="molecule type" value="Genomic_DNA"/>
</dbReference>
<name>A0A120CT60_HYPSL</name>
<comment type="caution">
    <text evidence="1">The sequence shown here is derived from an EMBL/GenBank/DDBJ whole genome shotgun (WGS) entry which is preliminary data.</text>
</comment>
<dbReference type="AlphaFoldDB" id="A0A120CT60"/>
<proteinExistence type="predicted"/>
<dbReference type="PATRIC" id="fig|121290.4.peg.1766"/>
<evidence type="ECO:0000313" key="1">
    <source>
        <dbReference type="EMBL" id="KWT64140.1"/>
    </source>
</evidence>
<reference evidence="1 2" key="1">
    <citation type="submission" date="2015-10" db="EMBL/GenBank/DDBJ databases">
        <title>Transcriptomic analysis of a linuron degrading triple-species bacterial consortium.</title>
        <authorList>
            <person name="Albers P."/>
        </authorList>
    </citation>
    <scope>NUCLEOTIDE SEQUENCE [LARGE SCALE GENOMIC DNA]</scope>
    <source>
        <strain evidence="1 2">WDL6</strain>
    </source>
</reference>
<gene>
    <name evidence="1" type="ORF">APY04_3404</name>
</gene>
<dbReference type="Proteomes" id="UP000059074">
    <property type="component" value="Unassembled WGS sequence"/>
</dbReference>
<organism evidence="1 2">
    <name type="scientific">Hyphomicrobium sulfonivorans</name>
    <dbReference type="NCBI Taxonomy" id="121290"/>
    <lineage>
        <taxon>Bacteria</taxon>
        <taxon>Pseudomonadati</taxon>
        <taxon>Pseudomonadota</taxon>
        <taxon>Alphaproteobacteria</taxon>
        <taxon>Hyphomicrobiales</taxon>
        <taxon>Hyphomicrobiaceae</taxon>
        <taxon>Hyphomicrobium</taxon>
    </lineage>
</organism>
<evidence type="ECO:0000313" key="2">
    <source>
        <dbReference type="Proteomes" id="UP000059074"/>
    </source>
</evidence>
<protein>
    <submittedName>
        <fullName evidence="1">Uncharacterized protein</fullName>
    </submittedName>
</protein>
<sequence length="70" mass="7521">MQGNAAPGRHAADASHISEASETGCAYFITNDKRILRKRDELASVLPATLAIVDLNEFFEIVDAFQSGGL</sequence>
<keyword evidence="2" id="KW-1185">Reference proteome</keyword>
<accession>A0A120CT60</accession>